<dbReference type="EMBL" id="CAXKWB010019950">
    <property type="protein sequence ID" value="CAL4122343.1"/>
    <property type="molecule type" value="Genomic_DNA"/>
</dbReference>
<proteinExistence type="predicted"/>
<feature type="transmembrane region" description="Helical" evidence="1">
    <location>
        <begin position="47"/>
        <end position="70"/>
    </location>
</feature>
<evidence type="ECO:0000313" key="4">
    <source>
        <dbReference type="Proteomes" id="UP001497623"/>
    </source>
</evidence>
<keyword evidence="1" id="KW-1133">Transmembrane helix</keyword>
<keyword evidence="2" id="KW-0732">Signal</keyword>
<reference evidence="3 4" key="1">
    <citation type="submission" date="2024-05" db="EMBL/GenBank/DDBJ databases">
        <authorList>
            <person name="Wallberg A."/>
        </authorList>
    </citation>
    <scope>NUCLEOTIDE SEQUENCE [LARGE SCALE GENOMIC DNA]</scope>
</reference>
<organism evidence="3 4">
    <name type="scientific">Meganyctiphanes norvegica</name>
    <name type="common">Northern krill</name>
    <name type="synonym">Thysanopoda norvegica</name>
    <dbReference type="NCBI Taxonomy" id="48144"/>
    <lineage>
        <taxon>Eukaryota</taxon>
        <taxon>Metazoa</taxon>
        <taxon>Ecdysozoa</taxon>
        <taxon>Arthropoda</taxon>
        <taxon>Crustacea</taxon>
        <taxon>Multicrustacea</taxon>
        <taxon>Malacostraca</taxon>
        <taxon>Eumalacostraca</taxon>
        <taxon>Eucarida</taxon>
        <taxon>Euphausiacea</taxon>
        <taxon>Euphausiidae</taxon>
        <taxon>Meganyctiphanes</taxon>
    </lineage>
</organism>
<name>A0AAV2RG26_MEGNR</name>
<feature type="signal peptide" evidence="2">
    <location>
        <begin position="1"/>
        <end position="23"/>
    </location>
</feature>
<keyword evidence="1" id="KW-0472">Membrane</keyword>
<keyword evidence="4" id="KW-1185">Reference proteome</keyword>
<evidence type="ECO:0000256" key="1">
    <source>
        <dbReference type="SAM" id="Phobius"/>
    </source>
</evidence>
<evidence type="ECO:0000256" key="2">
    <source>
        <dbReference type="SAM" id="SignalP"/>
    </source>
</evidence>
<keyword evidence="1" id="KW-0812">Transmembrane</keyword>
<dbReference type="AlphaFoldDB" id="A0AAV2RG26"/>
<feature type="chain" id="PRO_5043943220" evidence="2">
    <location>
        <begin position="24"/>
        <end position="136"/>
    </location>
</feature>
<evidence type="ECO:0000313" key="3">
    <source>
        <dbReference type="EMBL" id="CAL4122343.1"/>
    </source>
</evidence>
<dbReference type="Proteomes" id="UP001497623">
    <property type="component" value="Unassembled WGS sequence"/>
</dbReference>
<gene>
    <name evidence="3" type="ORF">MNOR_LOCUS23065</name>
</gene>
<comment type="caution">
    <text evidence="3">The sequence shown here is derived from an EMBL/GenBank/DDBJ whole genome shotgun (WGS) entry which is preliminary data.</text>
</comment>
<sequence length="136" mass="15298">MRQKRQQWRRLALPLLLACCCQCRHYLPKLTPPHPPPMRCLTLLLVSWLQIHLIGILVFALVLGLVLSMFGEGVVGVLASEWGQVSPSENQILRVLGTRRSAQKEWVHQGPWVFAAAGWLPQTRGSVQYDKLPLGA</sequence>
<protein>
    <submittedName>
        <fullName evidence="3">Uncharacterized protein</fullName>
    </submittedName>
</protein>
<accession>A0AAV2RG26</accession>